<dbReference type="Proteomes" id="UP000033166">
    <property type="component" value="Chromosome I"/>
</dbReference>
<dbReference type="EMBL" id="LN774769">
    <property type="protein sequence ID" value="CEN28202.1"/>
    <property type="molecule type" value="Genomic_DNA"/>
</dbReference>
<dbReference type="HOGENOM" id="CLU_1132475_0_0_9"/>
<gene>
    <name evidence="1" type="ORF">LACPI_1002</name>
</gene>
<sequence length="245" mass="28554">MNDRISSFTHQQIWQILSTYTFSAGNSDGTQRWYPNISFCIDGTLKNTEKSVGLHSWKFARDRINFYDKQGKLTQFSLFDSKKIRQDGIEMRLNFPNQPLTNYNLLFSDGLNKAPDFLPNEFVYGENHILSYGSLNPINFPYFYKAGKLKVDIGQKYLLSIQVKVEDVFTFGRDDDFFILSESASDIELFTGEQRYFSMNFENLTSNKWKHIEKELVFTSEYVTYGPYITGKGQVAFKNIDLRLL</sequence>
<evidence type="ECO:0000313" key="2">
    <source>
        <dbReference type="Proteomes" id="UP000033166"/>
    </source>
</evidence>
<organism evidence="1 2">
    <name type="scientific">Pseudolactococcus piscium MKFS47</name>
    <dbReference type="NCBI Taxonomy" id="297352"/>
    <lineage>
        <taxon>Bacteria</taxon>
        <taxon>Bacillati</taxon>
        <taxon>Bacillota</taxon>
        <taxon>Bacilli</taxon>
        <taxon>Lactobacillales</taxon>
        <taxon>Streptococcaceae</taxon>
        <taxon>Pseudolactococcus</taxon>
    </lineage>
</organism>
<proteinExistence type="predicted"/>
<dbReference type="RefSeq" id="WP_047915375.1">
    <property type="nucleotide sequence ID" value="NZ_LN774769.1"/>
</dbReference>
<accession>A0A0D6DWU8</accession>
<dbReference type="KEGG" id="lpk:LACPI_1002"/>
<name>A0A0D6DWU8_9LACT</name>
<reference evidence="2" key="1">
    <citation type="submission" date="2015-01" db="EMBL/GenBank/DDBJ databases">
        <authorList>
            <person name="Andreevskaya M."/>
        </authorList>
    </citation>
    <scope>NUCLEOTIDE SEQUENCE [LARGE SCALE GENOMIC DNA]</scope>
    <source>
        <strain evidence="2">MKFS47</strain>
    </source>
</reference>
<protein>
    <submittedName>
        <fullName evidence="1">Uncharacterized protein</fullName>
    </submittedName>
</protein>
<dbReference type="AlphaFoldDB" id="A0A0D6DWU8"/>
<evidence type="ECO:0000313" key="1">
    <source>
        <dbReference type="EMBL" id="CEN28202.1"/>
    </source>
</evidence>